<reference evidence="3" key="1">
    <citation type="submission" date="2017-11" db="EMBL/GenBank/DDBJ databases">
        <authorList>
            <person name="Lima N.C."/>
            <person name="Parody-Merino A.M."/>
            <person name="Battley P.F."/>
            <person name="Fidler A.E."/>
            <person name="Prosdocimi F."/>
        </authorList>
    </citation>
    <scope>NUCLEOTIDE SEQUENCE [LARGE SCALE GENOMIC DNA]</scope>
</reference>
<keyword evidence="1" id="KW-0472">Membrane</keyword>
<protein>
    <submittedName>
        <fullName evidence="2">Interferon regulatory factor 2-binding</fullName>
    </submittedName>
</protein>
<keyword evidence="1" id="KW-1133">Transmembrane helix</keyword>
<proteinExistence type="predicted"/>
<sequence>MVSEWLVACLASALIARQTVQVQPVLDLQVPRDILTIVLALLVQVLLSKLGILLVDREKRELMEEERAKCKGLATGVKNVQALRADCSAYGREDKAHRAAGQAPICLHRVTPYPKVDEGEACSPKLSPGH</sequence>
<evidence type="ECO:0000256" key="1">
    <source>
        <dbReference type="SAM" id="Phobius"/>
    </source>
</evidence>
<dbReference type="Proteomes" id="UP000233556">
    <property type="component" value="Unassembled WGS sequence"/>
</dbReference>
<dbReference type="EMBL" id="KZ506083">
    <property type="protein sequence ID" value="PKU41736.1"/>
    <property type="molecule type" value="Genomic_DNA"/>
</dbReference>
<evidence type="ECO:0000313" key="2">
    <source>
        <dbReference type="EMBL" id="PKU41736.1"/>
    </source>
</evidence>
<gene>
    <name evidence="2" type="ORF">llap_7964</name>
</gene>
<evidence type="ECO:0000313" key="3">
    <source>
        <dbReference type="Proteomes" id="UP000233556"/>
    </source>
</evidence>
<feature type="transmembrane region" description="Helical" evidence="1">
    <location>
        <begin position="34"/>
        <end position="55"/>
    </location>
</feature>
<keyword evidence="1" id="KW-0812">Transmembrane</keyword>
<name>A0A2I0U6Q3_LIMLA</name>
<reference evidence="3" key="2">
    <citation type="submission" date="2017-12" db="EMBL/GenBank/DDBJ databases">
        <title>Genome sequence of the Bar-tailed Godwit (Limosa lapponica baueri).</title>
        <authorList>
            <person name="Lima N.C.B."/>
            <person name="Parody-Merino A.M."/>
            <person name="Battley P.F."/>
            <person name="Fidler A.E."/>
            <person name="Prosdocimi F."/>
        </authorList>
    </citation>
    <scope>NUCLEOTIDE SEQUENCE [LARGE SCALE GENOMIC DNA]</scope>
</reference>
<accession>A0A2I0U6Q3</accession>
<dbReference type="AlphaFoldDB" id="A0A2I0U6Q3"/>
<organism evidence="2 3">
    <name type="scientific">Limosa lapponica baueri</name>
    <dbReference type="NCBI Taxonomy" id="1758121"/>
    <lineage>
        <taxon>Eukaryota</taxon>
        <taxon>Metazoa</taxon>
        <taxon>Chordata</taxon>
        <taxon>Craniata</taxon>
        <taxon>Vertebrata</taxon>
        <taxon>Euteleostomi</taxon>
        <taxon>Archelosauria</taxon>
        <taxon>Archosauria</taxon>
        <taxon>Dinosauria</taxon>
        <taxon>Saurischia</taxon>
        <taxon>Theropoda</taxon>
        <taxon>Coelurosauria</taxon>
        <taxon>Aves</taxon>
        <taxon>Neognathae</taxon>
        <taxon>Neoaves</taxon>
        <taxon>Charadriiformes</taxon>
        <taxon>Scolopacidae</taxon>
        <taxon>Limosa</taxon>
    </lineage>
</organism>
<keyword evidence="3" id="KW-1185">Reference proteome</keyword>